<feature type="transmembrane region" description="Helical" evidence="1">
    <location>
        <begin position="7"/>
        <end position="24"/>
    </location>
</feature>
<evidence type="ECO:0008006" key="4">
    <source>
        <dbReference type="Google" id="ProtNLM"/>
    </source>
</evidence>
<evidence type="ECO:0000313" key="3">
    <source>
        <dbReference type="Proteomes" id="UP001155280"/>
    </source>
</evidence>
<dbReference type="AlphaFoldDB" id="A0A9X2I1S5"/>
<proteinExistence type="predicted"/>
<reference evidence="2" key="1">
    <citation type="submission" date="2022-07" db="EMBL/GenBank/DDBJ databases">
        <title>Gramela sediminis sp. nov., isolated from deep-sea sediment of the Indian Ocean.</title>
        <authorList>
            <person name="Shi H."/>
        </authorList>
    </citation>
    <scope>NUCLEOTIDE SEQUENCE</scope>
    <source>
        <strain evidence="2">GC03-9</strain>
    </source>
</reference>
<dbReference type="Proteomes" id="UP001155280">
    <property type="component" value="Unassembled WGS sequence"/>
</dbReference>
<accession>A0A9X2I1S5</accession>
<feature type="transmembrane region" description="Helical" evidence="1">
    <location>
        <begin position="63"/>
        <end position="82"/>
    </location>
</feature>
<evidence type="ECO:0000256" key="1">
    <source>
        <dbReference type="SAM" id="Phobius"/>
    </source>
</evidence>
<name>A0A9X2I1S5_9FLAO</name>
<gene>
    <name evidence="2" type="ORF">MKO06_04065</name>
</gene>
<keyword evidence="1" id="KW-0812">Transmembrane</keyword>
<sequence>MKKEKAFETIIILALAGLIGFLIYESTWLIYLSIALLAIPVLSVKLCLFIAKIWFGFSDYLGLIMNYIIMFICFYLFLVPLASLQKLFGKNQILKKQEGDSYFIKRDHLFTSEDIDKPW</sequence>
<protein>
    <recommendedName>
        <fullName evidence="4">SxtJ</fullName>
    </recommendedName>
</protein>
<keyword evidence="3" id="KW-1185">Reference proteome</keyword>
<keyword evidence="1" id="KW-1133">Transmembrane helix</keyword>
<keyword evidence="1" id="KW-0472">Membrane</keyword>
<organism evidence="2 3">
    <name type="scientific">Christiangramia oceanisediminis</name>
    <dbReference type="NCBI Taxonomy" id="2920386"/>
    <lineage>
        <taxon>Bacteria</taxon>
        <taxon>Pseudomonadati</taxon>
        <taxon>Bacteroidota</taxon>
        <taxon>Flavobacteriia</taxon>
        <taxon>Flavobacteriales</taxon>
        <taxon>Flavobacteriaceae</taxon>
        <taxon>Christiangramia</taxon>
    </lineage>
</organism>
<dbReference type="EMBL" id="JANCNS010000001">
    <property type="protein sequence ID" value="MCP9199070.1"/>
    <property type="molecule type" value="Genomic_DNA"/>
</dbReference>
<comment type="caution">
    <text evidence="2">The sequence shown here is derived from an EMBL/GenBank/DDBJ whole genome shotgun (WGS) entry which is preliminary data.</text>
</comment>
<feature type="transmembrane region" description="Helical" evidence="1">
    <location>
        <begin position="30"/>
        <end position="51"/>
    </location>
</feature>
<evidence type="ECO:0000313" key="2">
    <source>
        <dbReference type="EMBL" id="MCP9199070.1"/>
    </source>
</evidence>
<dbReference type="RefSeq" id="WP_241549383.1">
    <property type="nucleotide sequence ID" value="NZ_JANCNS010000001.1"/>
</dbReference>